<evidence type="ECO:0000256" key="1">
    <source>
        <dbReference type="SAM" id="Phobius"/>
    </source>
</evidence>
<dbReference type="EMBL" id="LMZQ01000009">
    <property type="protein sequence ID" value="KRT15439.1"/>
    <property type="molecule type" value="Genomic_DNA"/>
</dbReference>
<reference evidence="2 3" key="1">
    <citation type="submission" date="2015-11" db="EMBL/GenBank/DDBJ databases">
        <title>Sequence of Pedobacter ginsenosidimutans.</title>
        <authorList>
            <person name="Carson E."/>
            <person name="Keyser V."/>
            <person name="Newman J."/>
            <person name="Miller J."/>
        </authorList>
    </citation>
    <scope>NUCLEOTIDE SEQUENCE [LARGE SCALE GENOMIC DNA]</scope>
    <source>
        <strain evidence="2 3">KACC 14530</strain>
    </source>
</reference>
<dbReference type="InterPro" id="IPR021354">
    <property type="entry name" value="DUF2975"/>
</dbReference>
<keyword evidence="1" id="KW-0472">Membrane</keyword>
<keyword evidence="3" id="KW-1185">Reference proteome</keyword>
<feature type="transmembrane region" description="Helical" evidence="1">
    <location>
        <begin position="240"/>
        <end position="258"/>
    </location>
</feature>
<dbReference type="Pfam" id="PF11188">
    <property type="entry name" value="DUF2975"/>
    <property type="match status" value="1"/>
</dbReference>
<evidence type="ECO:0000313" key="2">
    <source>
        <dbReference type="EMBL" id="KRT15439.1"/>
    </source>
</evidence>
<dbReference type="Proteomes" id="UP000051950">
    <property type="component" value="Unassembled WGS sequence"/>
</dbReference>
<keyword evidence="1" id="KW-0812">Transmembrane</keyword>
<organism evidence="2 3">
    <name type="scientific">Pedobacter ginsenosidimutans</name>
    <dbReference type="NCBI Taxonomy" id="687842"/>
    <lineage>
        <taxon>Bacteria</taxon>
        <taxon>Pseudomonadati</taxon>
        <taxon>Bacteroidota</taxon>
        <taxon>Sphingobacteriia</taxon>
        <taxon>Sphingobacteriales</taxon>
        <taxon>Sphingobacteriaceae</taxon>
        <taxon>Pedobacter</taxon>
    </lineage>
</organism>
<feature type="transmembrane region" description="Helical" evidence="1">
    <location>
        <begin position="12"/>
        <end position="34"/>
    </location>
</feature>
<accession>A0A0T5VP08</accession>
<sequence length="272" mass="30766">MKYKILARVIRAFLMLLICFVSFTCVMDLGSYLFNTKRYMSIPGGGAMGDMGGPGTYLPLSLSISIPDTSIWYKNGSFETRSKRVHPYYYKSDREVLNNSPVIRKVINTLVVLGKENEITVDNGLRMNGPVFLKFHSKNNIYNAFWFFYAQIRMYAIILLLILLIKLVNIYLTGDFLCKRSFKLISLIGILLISVEFFELICIFINVNIISAVRLETKELISGFSNQGGADLHFNFGGPVNFQNVGIGIIIIILSKVIKDAVLIKQENDLTI</sequence>
<name>A0A0T5VP08_9SPHI</name>
<dbReference type="AlphaFoldDB" id="A0A0T5VP08"/>
<evidence type="ECO:0000313" key="3">
    <source>
        <dbReference type="Proteomes" id="UP000051950"/>
    </source>
</evidence>
<protein>
    <recommendedName>
        <fullName evidence="4">DUF2975 domain-containing protein</fullName>
    </recommendedName>
</protein>
<dbReference type="STRING" id="687842.ASU31_13875"/>
<keyword evidence="1" id="KW-1133">Transmembrane helix</keyword>
<gene>
    <name evidence="2" type="ORF">ASU31_13875</name>
</gene>
<feature type="transmembrane region" description="Helical" evidence="1">
    <location>
        <begin position="184"/>
        <end position="210"/>
    </location>
</feature>
<dbReference type="RefSeq" id="WP_057932893.1">
    <property type="nucleotide sequence ID" value="NZ_LMZQ01000009.1"/>
</dbReference>
<proteinExistence type="predicted"/>
<comment type="caution">
    <text evidence="2">The sequence shown here is derived from an EMBL/GenBank/DDBJ whole genome shotgun (WGS) entry which is preliminary data.</text>
</comment>
<evidence type="ECO:0008006" key="4">
    <source>
        <dbReference type="Google" id="ProtNLM"/>
    </source>
</evidence>
<feature type="transmembrane region" description="Helical" evidence="1">
    <location>
        <begin position="152"/>
        <end position="172"/>
    </location>
</feature>